<dbReference type="SUPFAM" id="SSF53448">
    <property type="entry name" value="Nucleotide-diphospho-sugar transferases"/>
    <property type="match status" value="1"/>
</dbReference>
<evidence type="ECO:0000313" key="2">
    <source>
        <dbReference type="EMBL" id="GGI05871.1"/>
    </source>
</evidence>
<evidence type="ECO:0000259" key="1">
    <source>
        <dbReference type="Pfam" id="PF00535"/>
    </source>
</evidence>
<dbReference type="PANTHER" id="PTHR43685">
    <property type="entry name" value="GLYCOSYLTRANSFERASE"/>
    <property type="match status" value="1"/>
</dbReference>
<dbReference type="RefSeq" id="WP_188522385.1">
    <property type="nucleotide sequence ID" value="NZ_BMDG01000002.1"/>
</dbReference>
<dbReference type="Proteomes" id="UP000632535">
    <property type="component" value="Unassembled WGS sequence"/>
</dbReference>
<sequence>MTAPPRVTIGVPVHDGERYLPEALAALERQDLGDFAVVVADNASTDGTQEIAREAAARDPRFTYVRHEVNIGGGHNAAWLLDHARSPLFAWAYHDDLRDPAWLRRSVEVLDDAGPGAVCAVPRVVLVDTEGREVGEHQDGDADLAGGLAASAPHRRLGTVLRRMVGQVGFGLMRTAAARAAGGVRVSTAGEMVLPAALALAGRLEVVPERGLLHIRAHDQRHGGDRASEAAWVDPSRPRTVFPYSRSTFLLLGAVGAAPLDVVERARCAATVLGRWTVPGWRTVAGDLVRLPQDAGLVGSRRRTT</sequence>
<dbReference type="InterPro" id="IPR029044">
    <property type="entry name" value="Nucleotide-diphossugar_trans"/>
</dbReference>
<reference evidence="3" key="1">
    <citation type="journal article" date="2019" name="Int. J. Syst. Evol. Microbiol.">
        <title>The Global Catalogue of Microorganisms (GCM) 10K type strain sequencing project: providing services to taxonomists for standard genome sequencing and annotation.</title>
        <authorList>
            <consortium name="The Broad Institute Genomics Platform"/>
            <consortium name="The Broad Institute Genome Sequencing Center for Infectious Disease"/>
            <person name="Wu L."/>
            <person name="Ma J."/>
        </authorList>
    </citation>
    <scope>NUCLEOTIDE SEQUENCE [LARGE SCALE GENOMIC DNA]</scope>
    <source>
        <strain evidence="3">CCM 8653</strain>
    </source>
</reference>
<gene>
    <name evidence="2" type="ORF">GCM10007368_08330</name>
</gene>
<dbReference type="GO" id="GO:0016740">
    <property type="term" value="F:transferase activity"/>
    <property type="evidence" value="ECO:0007669"/>
    <property type="project" value="UniProtKB-KW"/>
</dbReference>
<organism evidence="2 3">
    <name type="scientific">Isoptericola cucumis</name>
    <dbReference type="NCBI Taxonomy" id="1776856"/>
    <lineage>
        <taxon>Bacteria</taxon>
        <taxon>Bacillati</taxon>
        <taxon>Actinomycetota</taxon>
        <taxon>Actinomycetes</taxon>
        <taxon>Micrococcales</taxon>
        <taxon>Promicromonosporaceae</taxon>
        <taxon>Isoptericola</taxon>
    </lineage>
</organism>
<feature type="domain" description="Glycosyltransferase 2-like" evidence="1">
    <location>
        <begin position="8"/>
        <end position="132"/>
    </location>
</feature>
<dbReference type="CDD" id="cd00761">
    <property type="entry name" value="Glyco_tranf_GTA_type"/>
    <property type="match status" value="1"/>
</dbReference>
<dbReference type="PANTHER" id="PTHR43685:SF2">
    <property type="entry name" value="GLYCOSYLTRANSFERASE 2-LIKE DOMAIN-CONTAINING PROTEIN"/>
    <property type="match status" value="1"/>
</dbReference>
<keyword evidence="3" id="KW-1185">Reference proteome</keyword>
<evidence type="ECO:0000313" key="3">
    <source>
        <dbReference type="Proteomes" id="UP000632535"/>
    </source>
</evidence>
<name>A0ABQ2B490_9MICO</name>
<dbReference type="Pfam" id="PF00535">
    <property type="entry name" value="Glycos_transf_2"/>
    <property type="match status" value="1"/>
</dbReference>
<dbReference type="InterPro" id="IPR050834">
    <property type="entry name" value="Glycosyltransf_2"/>
</dbReference>
<dbReference type="Gene3D" id="3.90.550.10">
    <property type="entry name" value="Spore Coat Polysaccharide Biosynthesis Protein SpsA, Chain A"/>
    <property type="match status" value="1"/>
</dbReference>
<protein>
    <submittedName>
        <fullName evidence="2">Glycosyl transferase</fullName>
    </submittedName>
</protein>
<proteinExistence type="predicted"/>
<accession>A0ABQ2B490</accession>
<dbReference type="InterPro" id="IPR001173">
    <property type="entry name" value="Glyco_trans_2-like"/>
</dbReference>
<comment type="caution">
    <text evidence="2">The sequence shown here is derived from an EMBL/GenBank/DDBJ whole genome shotgun (WGS) entry which is preliminary data.</text>
</comment>
<keyword evidence="2" id="KW-0808">Transferase</keyword>
<dbReference type="EMBL" id="BMDG01000002">
    <property type="protein sequence ID" value="GGI05871.1"/>
    <property type="molecule type" value="Genomic_DNA"/>
</dbReference>